<evidence type="ECO:0000313" key="1">
    <source>
        <dbReference type="EMBL" id="MBV0903514.1"/>
    </source>
</evidence>
<comment type="caution">
    <text evidence="1">The sequence shown here is derived from an EMBL/GenBank/DDBJ whole genome shotgun (WGS) entry which is preliminary data.</text>
</comment>
<dbReference type="AlphaFoldDB" id="A0AA41G4K1"/>
<dbReference type="EMBL" id="JAHQXE010000006">
    <property type="protein sequence ID" value="MBV0903514.1"/>
    <property type="molecule type" value="Genomic_DNA"/>
</dbReference>
<evidence type="ECO:0000313" key="2">
    <source>
        <dbReference type="Proteomes" id="UP001166304"/>
    </source>
</evidence>
<proteinExistence type="predicted"/>
<gene>
    <name evidence="1" type="ORF">KTS37_17160</name>
</gene>
<organism evidence="1 2">
    <name type="scientific">Haloarcula salina</name>
    <dbReference type="NCBI Taxonomy" id="1429914"/>
    <lineage>
        <taxon>Archaea</taxon>
        <taxon>Methanobacteriati</taxon>
        <taxon>Methanobacteriota</taxon>
        <taxon>Stenosarchaea group</taxon>
        <taxon>Halobacteria</taxon>
        <taxon>Halobacteriales</taxon>
        <taxon>Haloarculaceae</taxon>
        <taxon>Haloarcula</taxon>
    </lineage>
</organism>
<reference evidence="1" key="1">
    <citation type="submission" date="2021-06" db="EMBL/GenBank/DDBJ databases">
        <title>New haloarchaea isolates fom saline soil.</title>
        <authorList>
            <person name="Duran-Viseras A."/>
            <person name="Sanchez-Porro C.S."/>
            <person name="Ventosa A."/>
        </authorList>
    </citation>
    <scope>NUCLEOTIDE SEQUENCE</scope>
    <source>
        <strain evidence="1">JCM 18369</strain>
    </source>
</reference>
<protein>
    <submittedName>
        <fullName evidence="1">Uncharacterized protein</fullName>
    </submittedName>
</protein>
<keyword evidence="2" id="KW-1185">Reference proteome</keyword>
<dbReference type="RefSeq" id="WP_162414571.1">
    <property type="nucleotide sequence ID" value="NZ_JAHQXE010000006.1"/>
</dbReference>
<dbReference type="Proteomes" id="UP001166304">
    <property type="component" value="Unassembled WGS sequence"/>
</dbReference>
<sequence length="63" mass="6900">MRNSENNQSAIIFYIVETPASSGPLPVSIDVAIPTRETRTRRVGSGRDAVTVVGFVQILRRSL</sequence>
<accession>A0AA41G4K1</accession>
<name>A0AA41G4K1_9EURY</name>